<dbReference type="AlphaFoldDB" id="A0A2T3JIV9"/>
<dbReference type="EMBL" id="PYMJ01000008">
    <property type="protein sequence ID" value="PSU48867.1"/>
    <property type="molecule type" value="Genomic_DNA"/>
</dbReference>
<comment type="caution">
    <text evidence="1">The sequence shown here is derived from an EMBL/GenBank/DDBJ whole genome shotgun (WGS) entry which is preliminary data.</text>
</comment>
<gene>
    <name evidence="1" type="ORF">C9J12_10215</name>
</gene>
<organism evidence="1 2">
    <name type="scientific">Photobacterium frigidiphilum</name>
    <dbReference type="NCBI Taxonomy" id="264736"/>
    <lineage>
        <taxon>Bacteria</taxon>
        <taxon>Pseudomonadati</taxon>
        <taxon>Pseudomonadota</taxon>
        <taxon>Gammaproteobacteria</taxon>
        <taxon>Vibrionales</taxon>
        <taxon>Vibrionaceae</taxon>
        <taxon>Photobacterium</taxon>
    </lineage>
</organism>
<proteinExistence type="predicted"/>
<sequence length="62" mass="7063">MKYLAIVLLCTLVVSMTDIHQPYERLMIRTGQMQVDALASNSDDLSLFVKQKYDLLVTLSND</sequence>
<accession>A0A2T3JIV9</accession>
<name>A0A2T3JIV9_9GAMM</name>
<protein>
    <submittedName>
        <fullName evidence="1">Uncharacterized protein</fullName>
    </submittedName>
</protein>
<evidence type="ECO:0000313" key="2">
    <source>
        <dbReference type="Proteomes" id="UP000240987"/>
    </source>
</evidence>
<dbReference type="RefSeq" id="WP_107242615.1">
    <property type="nucleotide sequence ID" value="NZ_PYMJ01000008.1"/>
</dbReference>
<dbReference type="Proteomes" id="UP000240987">
    <property type="component" value="Unassembled WGS sequence"/>
</dbReference>
<reference evidence="1 2" key="1">
    <citation type="submission" date="2018-01" db="EMBL/GenBank/DDBJ databases">
        <title>Whole genome sequencing of Histamine producing bacteria.</title>
        <authorList>
            <person name="Butler K."/>
        </authorList>
    </citation>
    <scope>NUCLEOTIDE SEQUENCE [LARGE SCALE GENOMIC DNA]</scope>
    <source>
        <strain evidence="1 2">JCM 12947</strain>
    </source>
</reference>
<evidence type="ECO:0000313" key="1">
    <source>
        <dbReference type="EMBL" id="PSU48867.1"/>
    </source>
</evidence>
<keyword evidence="2" id="KW-1185">Reference proteome</keyword>
<dbReference type="OrthoDB" id="9899821at2"/>